<dbReference type="OrthoDB" id="8911431at2"/>
<dbReference type="SUPFAM" id="SSF47413">
    <property type="entry name" value="lambda repressor-like DNA-binding domains"/>
    <property type="match status" value="1"/>
</dbReference>
<dbReference type="CDD" id="cd00093">
    <property type="entry name" value="HTH_XRE"/>
    <property type="match status" value="1"/>
</dbReference>
<dbReference type="AlphaFoldDB" id="A0A1P8JTS7"/>
<dbReference type="RefSeq" id="WP_076198328.1">
    <property type="nucleotide sequence ID" value="NZ_CP019236.1"/>
</dbReference>
<dbReference type="EMBL" id="CP019236">
    <property type="protein sequence ID" value="APW37142.1"/>
    <property type="molecule type" value="Genomic_DNA"/>
</dbReference>
<keyword evidence="2" id="KW-1185">Reference proteome</keyword>
<evidence type="ECO:0008006" key="3">
    <source>
        <dbReference type="Google" id="ProtNLM"/>
    </source>
</evidence>
<dbReference type="InterPro" id="IPR001387">
    <property type="entry name" value="Cro/C1-type_HTH"/>
</dbReference>
<dbReference type="Proteomes" id="UP000186609">
    <property type="component" value="Chromosome"/>
</dbReference>
<gene>
    <name evidence="1" type="ORF">RD110_07980</name>
</gene>
<accession>A0A1P8JTS7</accession>
<sequence length="129" mass="14294">MVTYWERLKPEMDARNMEVADLARAINVTFQAVAKVRNGGAFGSANNFKAATLFGLAPRWLATGEGNKWASEAQREAAEAIPSLQATLGTVWPFPTLQPADFEGLGESELTRLEKTIRNRIEELKSDRI</sequence>
<dbReference type="InterPro" id="IPR010982">
    <property type="entry name" value="Lambda_DNA-bd_dom_sf"/>
</dbReference>
<dbReference type="GO" id="GO:0003677">
    <property type="term" value="F:DNA binding"/>
    <property type="evidence" value="ECO:0007669"/>
    <property type="project" value="InterPro"/>
</dbReference>
<name>A0A1P8JTS7_9BURK</name>
<dbReference type="Gene3D" id="1.10.260.40">
    <property type="entry name" value="lambda repressor-like DNA-binding domains"/>
    <property type="match status" value="1"/>
</dbReference>
<protein>
    <recommendedName>
        <fullName evidence="3">HTH cro/C1-type domain-containing protein</fullName>
    </recommendedName>
</protein>
<reference evidence="1 2" key="1">
    <citation type="submission" date="2017-01" db="EMBL/GenBank/DDBJ databases">
        <authorList>
            <person name="Mah S.A."/>
            <person name="Swanson W.J."/>
            <person name="Moy G.W."/>
            <person name="Vacquier V.D."/>
        </authorList>
    </citation>
    <scope>NUCLEOTIDE SEQUENCE [LARGE SCALE GENOMIC DNA]</scope>
    <source>
        <strain evidence="1 2">DCY110</strain>
    </source>
</reference>
<evidence type="ECO:0000313" key="1">
    <source>
        <dbReference type="EMBL" id="APW37142.1"/>
    </source>
</evidence>
<dbReference type="KEGG" id="rhy:RD110_07980"/>
<organism evidence="1 2">
    <name type="scientific">Rhodoferax koreensis</name>
    <dbReference type="NCBI Taxonomy" id="1842727"/>
    <lineage>
        <taxon>Bacteria</taxon>
        <taxon>Pseudomonadati</taxon>
        <taxon>Pseudomonadota</taxon>
        <taxon>Betaproteobacteria</taxon>
        <taxon>Burkholderiales</taxon>
        <taxon>Comamonadaceae</taxon>
        <taxon>Rhodoferax</taxon>
    </lineage>
</organism>
<evidence type="ECO:0000313" key="2">
    <source>
        <dbReference type="Proteomes" id="UP000186609"/>
    </source>
</evidence>
<dbReference type="STRING" id="1842727.RD110_07980"/>
<proteinExistence type="predicted"/>